<evidence type="ECO:0000256" key="1">
    <source>
        <dbReference type="SAM" id="Coils"/>
    </source>
</evidence>
<feature type="coiled-coil region" evidence="1">
    <location>
        <begin position="150"/>
        <end position="218"/>
    </location>
</feature>
<accession>A0A8S1JS08</accession>
<evidence type="ECO:0000313" key="4">
    <source>
        <dbReference type="Proteomes" id="UP000688137"/>
    </source>
</evidence>
<keyword evidence="2" id="KW-0812">Transmembrane</keyword>
<comment type="caution">
    <text evidence="3">The sequence shown here is derived from an EMBL/GenBank/DDBJ whole genome shotgun (WGS) entry which is preliminary data.</text>
</comment>
<sequence>MIRTDSLVNKTNCLSIFLMICIFVALNPPQKTIDNNSLEIFEVEVNEFEINYFLDYDIVYNDTDQFGLETVQNWLPIQSELAQLNLALDYFSRLNLDKLIKQHNEFQIQVDKCLQLSLNQDLENFLNKFNSTINNDSQIADYMNNLLNRRNQLHEFYMEKKNDLENLNNEERMLKSLIIEYQINEQDSTILNKKIFNLNKLKQMIEQSNEEQINLIEKIKYQKSLGEEEDLSEYYRKDQDQAKKLRQLFKPAGTKQVEIHNEKLYDLVNVLDQNIKQYSSPTEVYFNGLNFSPELRKNALEELQLQYTRLQIKLEQQLKNQEDLEREIDELERKKKAKEKRYADVLSKLEMVRNVQKNLEKDYDIVKLQIEEITKEIKNIMPINNIENNQRLNVQQQYKQYIYEHLDQDQKCVEKCVQYDSLNQQFYMGRYKQSLYLIQRHFQELDKLFNEFKI</sequence>
<dbReference type="EMBL" id="CAJJDM010000006">
    <property type="protein sequence ID" value="CAD8045384.1"/>
    <property type="molecule type" value="Genomic_DNA"/>
</dbReference>
<keyword evidence="2" id="KW-0472">Membrane</keyword>
<keyword evidence="4" id="KW-1185">Reference proteome</keyword>
<name>A0A8S1JS08_PARPR</name>
<reference evidence="3" key="1">
    <citation type="submission" date="2021-01" db="EMBL/GenBank/DDBJ databases">
        <authorList>
            <consortium name="Genoscope - CEA"/>
            <person name="William W."/>
        </authorList>
    </citation>
    <scope>NUCLEOTIDE SEQUENCE</scope>
</reference>
<keyword evidence="1" id="KW-0175">Coiled coil</keyword>
<evidence type="ECO:0000256" key="2">
    <source>
        <dbReference type="SAM" id="Phobius"/>
    </source>
</evidence>
<protein>
    <recommendedName>
        <fullName evidence="5">Transmembrane protein</fullName>
    </recommendedName>
</protein>
<dbReference type="AlphaFoldDB" id="A0A8S1JS08"/>
<proteinExistence type="predicted"/>
<evidence type="ECO:0000313" key="3">
    <source>
        <dbReference type="EMBL" id="CAD8045384.1"/>
    </source>
</evidence>
<dbReference type="OMA" id="CVEKCVQ"/>
<dbReference type="Proteomes" id="UP000688137">
    <property type="component" value="Unassembled WGS sequence"/>
</dbReference>
<organism evidence="3 4">
    <name type="scientific">Paramecium primaurelia</name>
    <dbReference type="NCBI Taxonomy" id="5886"/>
    <lineage>
        <taxon>Eukaryota</taxon>
        <taxon>Sar</taxon>
        <taxon>Alveolata</taxon>
        <taxon>Ciliophora</taxon>
        <taxon>Intramacronucleata</taxon>
        <taxon>Oligohymenophorea</taxon>
        <taxon>Peniculida</taxon>
        <taxon>Parameciidae</taxon>
        <taxon>Paramecium</taxon>
    </lineage>
</organism>
<keyword evidence="2" id="KW-1133">Transmembrane helix</keyword>
<feature type="transmembrane region" description="Helical" evidence="2">
    <location>
        <begin position="7"/>
        <end position="26"/>
    </location>
</feature>
<evidence type="ECO:0008006" key="5">
    <source>
        <dbReference type="Google" id="ProtNLM"/>
    </source>
</evidence>
<feature type="coiled-coil region" evidence="1">
    <location>
        <begin position="300"/>
        <end position="376"/>
    </location>
</feature>
<gene>
    <name evidence="3" type="ORF">PPRIM_AZ9-3.1.T0090392</name>
</gene>